<dbReference type="GO" id="GO:0016787">
    <property type="term" value="F:hydrolase activity"/>
    <property type="evidence" value="ECO:0007669"/>
    <property type="project" value="UniProtKB-KW"/>
</dbReference>
<evidence type="ECO:0000313" key="5">
    <source>
        <dbReference type="Proteomes" id="UP000585665"/>
    </source>
</evidence>
<dbReference type="Proteomes" id="UP000585665">
    <property type="component" value="Unassembled WGS sequence"/>
</dbReference>
<dbReference type="EMBL" id="JABXXR010000011">
    <property type="protein sequence ID" value="NVN39539.1"/>
    <property type="molecule type" value="Genomic_DNA"/>
</dbReference>
<accession>A0A850PA28</accession>
<evidence type="ECO:0000259" key="3">
    <source>
        <dbReference type="Pfam" id="PF20434"/>
    </source>
</evidence>
<keyword evidence="2" id="KW-0732">Signal</keyword>
<feature type="chain" id="PRO_5032867468" evidence="2">
    <location>
        <begin position="22"/>
        <end position="345"/>
    </location>
</feature>
<protein>
    <submittedName>
        <fullName evidence="4">Alpha/beta hydrolase fold domain-containing protein</fullName>
    </submittedName>
</protein>
<evidence type="ECO:0000256" key="1">
    <source>
        <dbReference type="ARBA" id="ARBA00022801"/>
    </source>
</evidence>
<gene>
    <name evidence="4" type="ORF">HUK82_03015</name>
</gene>
<proteinExistence type="predicted"/>
<dbReference type="RefSeq" id="WP_176612542.1">
    <property type="nucleotide sequence ID" value="NZ_JABXXR010000011.1"/>
</dbReference>
<evidence type="ECO:0000313" key="4">
    <source>
        <dbReference type="EMBL" id="NVN39539.1"/>
    </source>
</evidence>
<dbReference type="PANTHER" id="PTHR48081">
    <property type="entry name" value="AB HYDROLASE SUPERFAMILY PROTEIN C4A8.06C"/>
    <property type="match status" value="1"/>
</dbReference>
<name>A0A850PA28_9PROT</name>
<dbReference type="PANTHER" id="PTHR48081:SF13">
    <property type="entry name" value="ALPHA_BETA HYDROLASE"/>
    <property type="match status" value="1"/>
</dbReference>
<keyword evidence="5" id="KW-1185">Reference proteome</keyword>
<dbReference type="Pfam" id="PF20434">
    <property type="entry name" value="BD-FAE"/>
    <property type="match status" value="1"/>
</dbReference>
<dbReference type="AlphaFoldDB" id="A0A850PA28"/>
<keyword evidence="1 4" id="KW-0378">Hydrolase</keyword>
<dbReference type="InterPro" id="IPR050300">
    <property type="entry name" value="GDXG_lipolytic_enzyme"/>
</dbReference>
<dbReference type="Gene3D" id="3.40.50.1820">
    <property type="entry name" value="alpha/beta hydrolase"/>
    <property type="match status" value="1"/>
</dbReference>
<organism evidence="4 5">
    <name type="scientific">Ameyamaea chiangmaiensis</name>
    <dbReference type="NCBI Taxonomy" id="442969"/>
    <lineage>
        <taxon>Bacteria</taxon>
        <taxon>Pseudomonadati</taxon>
        <taxon>Pseudomonadota</taxon>
        <taxon>Alphaproteobacteria</taxon>
        <taxon>Acetobacterales</taxon>
        <taxon>Acetobacteraceae</taxon>
        <taxon>Ameyamaea</taxon>
    </lineage>
</organism>
<dbReference type="InterPro" id="IPR049492">
    <property type="entry name" value="BD-FAE-like_dom"/>
</dbReference>
<feature type="domain" description="BD-FAE-like" evidence="3">
    <location>
        <begin position="70"/>
        <end position="295"/>
    </location>
</feature>
<comment type="caution">
    <text evidence="4">The sequence shown here is derived from an EMBL/GenBank/DDBJ whole genome shotgun (WGS) entry which is preliminary data.</text>
</comment>
<sequence>MKAQAFFTLLGVSIITMPAQAALPVPPPKVAANTVLQPPARPAQVTFAGGVRQLPGVVYASRPGYRPLTLDLYLPPAGLKPPAEGFPLVVYIHGGAWMVGMSQQMGAFVDFPAVLASLSARGYVVASLNYRLSGEVTWPGQPEDVATAIRWLRGNAKAYHIDPARGVVWGVSAGGHLTGLAATAPDLTVAKADGADPYAHISTVMQAAVSWYGVFDLSTISEQAKLTPGARPHDVEDAAEWKMLGCFDKQCPEGLVAQASPVTHVNTGSPPMLLIAGTADRTVPYQQSVEMADALKRAGVEHTLILMPNLDHGLIGKTQKETETGSLEALSKTFNFIDQTMHTGK</sequence>
<dbReference type="SUPFAM" id="SSF53474">
    <property type="entry name" value="alpha/beta-Hydrolases"/>
    <property type="match status" value="1"/>
</dbReference>
<dbReference type="InterPro" id="IPR029058">
    <property type="entry name" value="AB_hydrolase_fold"/>
</dbReference>
<reference evidence="4 5" key="1">
    <citation type="submission" date="2020-06" db="EMBL/GenBank/DDBJ databases">
        <title>Description of novel acetic acid bacteria.</title>
        <authorList>
            <person name="Sombolestani A."/>
        </authorList>
    </citation>
    <scope>NUCLEOTIDE SEQUENCE [LARGE SCALE GENOMIC DNA]</scope>
    <source>
        <strain evidence="4 5">LMG 27010</strain>
    </source>
</reference>
<evidence type="ECO:0000256" key="2">
    <source>
        <dbReference type="SAM" id="SignalP"/>
    </source>
</evidence>
<feature type="signal peptide" evidence="2">
    <location>
        <begin position="1"/>
        <end position="21"/>
    </location>
</feature>